<evidence type="ECO:0000256" key="1">
    <source>
        <dbReference type="SAM" id="Coils"/>
    </source>
</evidence>
<sequence length="1470" mass="173250">MINYNDKYLKYKNKYLELKKNLEFLNSQKGGEFVPYDMDQKTWHEILNYMDEKFVLVGSTCIFQWHNENTVKNSPQTVTLFGEAHFNYDVLSRIKGTPLSQNGKPFTDVDPKKHTQFLVVELLWYLFKGTRRCIDFYLEDWRLEGRKKSFDMSWDKDTLNWNLTSMVYRVGDGFTIKNLIYMLDNDMHTFIKSKEHPEYKTRKDVKKFKNIRAHYNEFRVPHCDYNILLPYSIDNHWGVTENRYVIDRIIHHPGKSFMRGGPGKGFPSITKFLIKFGNLYKLIAGVNHDETNIFKYIQKDNLPRNDFTTARYELYTDFNVIYDDIFEEYTKFGFNSTTSREELNKKTILEKKHIYYPVLEKNLKNLWDCDSITQHKYITFFNTLFDFKNIIPEMEKHYEDLSVGFKYHTIEVLFINYILNFIMSAHIWIIDIYNISRNIKRFSLKDQSKNLDSSSMCFNNANLADRNIVCYSGANHTINYYFFYYYFFESAPTYSIDGHFGYINTMFSTYTKLNDTGINTLYNKPLNKNNLKEYCRQYWLYCILISSSKIKEIYTPIYTNIFTSEDTNNINHQIIKNASIAIQVSPYLFNKFNIIKKILINITKENNKRTTLIQNLDYLIMNKSFNDNDLYKNYKYYTPLMNLKDLNMYIKEGFDVLTLDLFNKNILKGIKVNNNYYSSNSFYGKTIDQSELKNIKDYVSPEYDSDKIIINNVLTNIIDKIFLFSYKDKIIFLKNIITFLETAFKQWQFNRYEYYTDDIYSRDNHPSEFVYVRKAVYVSEDKIKKSLEQNIRLVPIIKLIFKGEVPLKLLFNKLVSNFNIQGEETLHSIFNNIHTNMFEFEIKIIFPSPNEKDISEDLKITRTYKLKELFTELSLFNSMVIRDLVNIFNNDKFSKKLFSIFEMDHIVRESKLNKYLDKLNKLIPNFKEFKNIKQFDNLIVNNDISVPSNTVYKLDKQYHIYKQVNSLYLDDYITTDKEYMHTNEIFDNSKSGVAIIETEIPLEDRYKINILSNINKSVDVYGGGIDSPLYKIMKNISVDKKIKAQHYYELEDFYKNFNEKLVNKLYIEDRLYLNNIYNNGGFYQVFNPLINNIKGSYSLNELKYNFNLIGHYTTREGDGAAAASAAGAAGAAAASGAGAAAGDDTVVDGVGDSDTFVMQSGGNLINLSIYDELHPRFYLNLETKDYKIDMGDQSYDYLNYTSYSLNGHIMDLISKLFIENTNSSDLESLNKINEEVIKITPETIFITPPWRDINYAKLVQNLVILLFIEKIQQVDTNIHEIKNINKISKLFKQLLKCFDISIPIKTTPAKRLTQLKEFKNKLVEFFDSTLFIPKNKKINARVDDVPNIRPSIKNHKDALKYEYKQLLETEVDEDCPTASDSMLNKINHFSKLNGLIVFVYLNIRFINYHIYNIEKNGDESIFEVEDDENLKLNEYLKNIYVSLHNSLQIIDTIQKDNFSDIIYTASRNLE</sequence>
<dbReference type="KEGG" id="vg:9887901"/>
<keyword evidence="3" id="KW-1185">Reference proteome</keyword>
<evidence type="ECO:0000313" key="2">
    <source>
        <dbReference type="EMBL" id="ADO67532.1"/>
    </source>
</evidence>
<feature type="coiled-coil region" evidence="1">
    <location>
        <begin position="1"/>
        <end position="28"/>
    </location>
</feature>
<dbReference type="Proteomes" id="UP000029781">
    <property type="component" value="Segment"/>
</dbReference>
<organismHost>
    <name type="scientific">Cafeteria roenbergensis</name>
    <name type="common">Marine flagellate</name>
    <dbReference type="NCBI Taxonomy" id="33653"/>
</organismHost>
<keyword evidence="1" id="KW-0175">Coiled coil</keyword>
<organism evidence="2 3">
    <name type="scientific">Cafeteria roenbergensis virus (strain BV-PW1)</name>
    <name type="common">CroV</name>
    <dbReference type="NCBI Taxonomy" id="693272"/>
    <lineage>
        <taxon>Viruses</taxon>
        <taxon>Varidnaviria</taxon>
        <taxon>Bamfordvirae</taxon>
        <taxon>Nucleocytoviricota</taxon>
        <taxon>Megaviricetes</taxon>
        <taxon>Imitervirales</taxon>
        <taxon>Mimiviridae</taxon>
        <taxon>Aliimimivirinae</taxon>
        <taxon>Rheavirus</taxon>
        <taxon>Rheavirus sinusmexicani</taxon>
    </lineage>
</organism>
<dbReference type="GeneID" id="9887901"/>
<evidence type="ECO:0000313" key="3">
    <source>
        <dbReference type="Proteomes" id="UP000029781"/>
    </source>
</evidence>
<dbReference type="EMBL" id="GU244497">
    <property type="protein sequence ID" value="ADO67532.1"/>
    <property type="molecule type" value="Genomic_DNA"/>
</dbReference>
<gene>
    <name evidence="2" type="ORF">crov498</name>
</gene>
<name>E3T5R9_CROVB</name>
<dbReference type="RefSeq" id="YP_003970131.1">
    <property type="nucleotide sequence ID" value="NC_014637.1"/>
</dbReference>
<accession>E3T5R9</accession>
<protein>
    <submittedName>
        <fullName evidence="2">Uncharacterized protein</fullName>
    </submittedName>
</protein>
<proteinExistence type="predicted"/>
<reference evidence="2 3" key="1">
    <citation type="journal article" date="2010" name="Proc. Natl. Acad. Sci. U.S.A.">
        <title>Giant virus with a remarkable complement of genes infects marine zooplankton.</title>
        <authorList>
            <person name="Fischer M.G."/>
            <person name="Allen M.J."/>
            <person name="Wilson W.H."/>
            <person name="Suttle C.A."/>
        </authorList>
    </citation>
    <scope>NUCLEOTIDE SEQUENCE [LARGE SCALE GENOMIC DNA]</scope>
    <source>
        <strain evidence="2 3">BV-PW1</strain>
    </source>
</reference>